<sequence length="458" mass="47367">MAHLGNSFTAAEAFNGLATDFYATDLVALNSSGASGSVLASYYVEEDGSGYINVALSAQGLAPGAHVQHIHGTFDEDGNPTDAQTPTLGNDADRDGVVEVLEGVPAYGDVLMPVQGPDGSQPTADASGNLFYVQSFDIQDAANFFSPVTGAQYTFSDVMDLALREYVIHGVVVPPEIGAGTGGEVDGTQNGLVPILPAAAGEFDMISGSDALAAINGFRADASDEIRLDDAGNFFDGGYGDDTISGRGGADTLYGGADNDRIDGGSNNDMLFGGSERDALYGRSGNDLLVGGDGDDALFGGSGDDIFGGLLGDDRLTGGSGRDEFHFDAGTGADRITDFTQGEDVISFLDDGAISFANSNEDASARGDSDLSADDFAMVDTIAMISASEDQKVVYTDSEFSDMRNGTGAAAEAYVVGTDGIRTAIAYDDDWSTTEGRELIAVLQNFGDMMTASDFDVY</sequence>
<evidence type="ECO:0000256" key="1">
    <source>
        <dbReference type="ARBA" id="ARBA00004613"/>
    </source>
</evidence>
<dbReference type="eggNOG" id="COG3210">
    <property type="taxonomic scope" value="Bacteria"/>
</dbReference>
<evidence type="ECO:0000313" key="5">
    <source>
        <dbReference type="Proteomes" id="UP000035100"/>
    </source>
</evidence>
<evidence type="ECO:0000256" key="3">
    <source>
        <dbReference type="SAM" id="MobiDB-lite"/>
    </source>
</evidence>
<dbReference type="Pfam" id="PF00353">
    <property type="entry name" value="HemolysinCabind"/>
    <property type="match status" value="3"/>
</dbReference>
<dbReference type="Proteomes" id="UP000035100">
    <property type="component" value="Plasmid pWENMAR1"/>
</dbReference>
<name>A0A0D0NTA4_9RHOB</name>
<dbReference type="InterPro" id="IPR050557">
    <property type="entry name" value="RTX_toxin/Mannuronan_C5-epim"/>
</dbReference>
<gene>
    <name evidence="4" type="ORF">Wenmar_04078</name>
</gene>
<evidence type="ECO:0000313" key="4">
    <source>
        <dbReference type="EMBL" id="KIQ71430.1"/>
    </source>
</evidence>
<keyword evidence="5" id="KW-1185">Reference proteome</keyword>
<dbReference type="PRINTS" id="PR00313">
    <property type="entry name" value="CABNDNGRPT"/>
</dbReference>
<dbReference type="OrthoDB" id="7433198at2"/>
<dbReference type="RefSeq" id="WP_018302602.1">
    <property type="nucleotide sequence ID" value="NZ_CM003137.1"/>
</dbReference>
<evidence type="ECO:0000256" key="2">
    <source>
        <dbReference type="ARBA" id="ARBA00022525"/>
    </source>
</evidence>
<geneLocation type="plasmid" evidence="4 5">
    <name>pWENMAR1</name>
</geneLocation>
<keyword evidence="4" id="KW-0378">Hydrolase</keyword>
<comment type="subcellular location">
    <subcellularLocation>
        <location evidence="1">Secreted</location>
    </subcellularLocation>
</comment>
<dbReference type="GO" id="GO:0005509">
    <property type="term" value="F:calcium ion binding"/>
    <property type="evidence" value="ECO:0007669"/>
    <property type="project" value="InterPro"/>
</dbReference>
<reference evidence="4 5" key="1">
    <citation type="submission" date="2013-01" db="EMBL/GenBank/DDBJ databases">
        <authorList>
            <person name="Fiebig A."/>
            <person name="Goeker M."/>
            <person name="Klenk H.-P.P."/>
        </authorList>
    </citation>
    <scope>NUCLEOTIDE SEQUENCE [LARGE SCALE GENOMIC DNA]</scope>
    <source>
        <strain evidence="4 5">DSM 24838</strain>
        <plasmid evidence="4 5">pWENMAR1</plasmid>
    </source>
</reference>
<dbReference type="PATRIC" id="fig|1123501.6.peg.57"/>
<dbReference type="AlphaFoldDB" id="A0A0D0NTA4"/>
<dbReference type="EC" id="3.1.3.1" evidence="4"/>
<keyword evidence="4" id="KW-0614">Plasmid</keyword>
<dbReference type="GO" id="GO:0005576">
    <property type="term" value="C:extracellular region"/>
    <property type="evidence" value="ECO:0007669"/>
    <property type="project" value="UniProtKB-SubCell"/>
</dbReference>
<keyword evidence="2" id="KW-0964">Secreted</keyword>
<protein>
    <submittedName>
        <fullName evidence="4">Alkaline phosphatase</fullName>
        <ecNumber evidence="4">3.1.3.1</ecNumber>
    </submittedName>
</protein>
<comment type="caution">
    <text evidence="4">The sequence shown here is derived from an EMBL/GenBank/DDBJ whole genome shotgun (WGS) entry which is preliminary data.</text>
</comment>
<dbReference type="Gene3D" id="2.150.10.10">
    <property type="entry name" value="Serralysin-like metalloprotease, C-terminal"/>
    <property type="match status" value="2"/>
</dbReference>
<dbReference type="InterPro" id="IPR001343">
    <property type="entry name" value="Hemolysn_Ca-bd"/>
</dbReference>
<dbReference type="EMBL" id="AONG01000001">
    <property type="protein sequence ID" value="KIQ71430.1"/>
    <property type="molecule type" value="Genomic_DNA"/>
</dbReference>
<feature type="region of interest" description="Disordered" evidence="3">
    <location>
        <begin position="73"/>
        <end position="92"/>
    </location>
</feature>
<dbReference type="PANTHER" id="PTHR38340:SF1">
    <property type="entry name" value="S-LAYER PROTEIN"/>
    <property type="match status" value="1"/>
</dbReference>
<dbReference type="PROSITE" id="PS00330">
    <property type="entry name" value="HEMOLYSIN_CALCIUM"/>
    <property type="match status" value="1"/>
</dbReference>
<dbReference type="InterPro" id="IPR018511">
    <property type="entry name" value="Hemolysin-typ_Ca-bd_CS"/>
</dbReference>
<dbReference type="SUPFAM" id="SSF51120">
    <property type="entry name" value="beta-Roll"/>
    <property type="match status" value="1"/>
</dbReference>
<organism evidence="4 5">
    <name type="scientific">Wenxinia marina DSM 24838</name>
    <dbReference type="NCBI Taxonomy" id="1123501"/>
    <lineage>
        <taxon>Bacteria</taxon>
        <taxon>Pseudomonadati</taxon>
        <taxon>Pseudomonadota</taxon>
        <taxon>Alphaproteobacteria</taxon>
        <taxon>Rhodobacterales</taxon>
        <taxon>Roseobacteraceae</taxon>
        <taxon>Wenxinia</taxon>
    </lineage>
</organism>
<accession>A0A0D0NTA4</accession>
<dbReference type="eggNOG" id="COG2931">
    <property type="taxonomic scope" value="Bacteria"/>
</dbReference>
<proteinExistence type="predicted"/>
<dbReference type="GO" id="GO:0004035">
    <property type="term" value="F:alkaline phosphatase activity"/>
    <property type="evidence" value="ECO:0007669"/>
    <property type="project" value="UniProtKB-EC"/>
</dbReference>
<dbReference type="InterPro" id="IPR011049">
    <property type="entry name" value="Serralysin-like_metalloprot_C"/>
</dbReference>
<dbReference type="PANTHER" id="PTHR38340">
    <property type="entry name" value="S-LAYER PROTEIN"/>
    <property type="match status" value="1"/>
</dbReference>